<evidence type="ECO:0000256" key="3">
    <source>
        <dbReference type="ARBA" id="ARBA00034247"/>
    </source>
</evidence>
<organism evidence="6">
    <name type="scientific">Thermohahella caldifontis</name>
    <dbReference type="NCBI Taxonomy" id="3142973"/>
    <lineage>
        <taxon>Bacteria</taxon>
        <taxon>Pseudomonadati</taxon>
        <taxon>Pseudomonadota</taxon>
        <taxon>Gammaproteobacteria</taxon>
        <taxon>Oceanospirillales</taxon>
        <taxon>Hahellaceae</taxon>
        <taxon>Thermohahella</taxon>
    </lineage>
</organism>
<dbReference type="KEGG" id="tcd:AAIA72_11565"/>
<comment type="catalytic activity">
    <reaction evidence="3">
        <text>2 GTP = 3',3'-c-di-GMP + 2 diphosphate</text>
        <dbReference type="Rhea" id="RHEA:24898"/>
        <dbReference type="ChEBI" id="CHEBI:33019"/>
        <dbReference type="ChEBI" id="CHEBI:37565"/>
        <dbReference type="ChEBI" id="CHEBI:58805"/>
        <dbReference type="EC" id="2.7.7.65"/>
    </reaction>
</comment>
<dbReference type="InterPro" id="IPR000160">
    <property type="entry name" value="GGDEF_dom"/>
</dbReference>
<keyword evidence="6" id="KW-0808">Transferase</keyword>
<dbReference type="RefSeq" id="WP_369600477.1">
    <property type="nucleotide sequence ID" value="NZ_CP154858.1"/>
</dbReference>
<gene>
    <name evidence="6" type="ORF">AAIA72_11565</name>
</gene>
<feature type="domain" description="GGDEF" evidence="5">
    <location>
        <begin position="196"/>
        <end position="325"/>
    </location>
</feature>
<proteinExistence type="predicted"/>
<feature type="transmembrane region" description="Helical" evidence="4">
    <location>
        <begin position="107"/>
        <end position="125"/>
    </location>
</feature>
<dbReference type="PANTHER" id="PTHR45138">
    <property type="entry name" value="REGULATORY COMPONENTS OF SENSORY TRANSDUCTION SYSTEM"/>
    <property type="match status" value="1"/>
</dbReference>
<dbReference type="EMBL" id="CP154858">
    <property type="protein sequence ID" value="XDT71441.1"/>
    <property type="molecule type" value="Genomic_DNA"/>
</dbReference>
<dbReference type="GO" id="GO:0043709">
    <property type="term" value="P:cell adhesion involved in single-species biofilm formation"/>
    <property type="evidence" value="ECO:0007669"/>
    <property type="project" value="TreeGrafter"/>
</dbReference>
<dbReference type="GO" id="GO:1902201">
    <property type="term" value="P:negative regulation of bacterial-type flagellum-dependent cell motility"/>
    <property type="evidence" value="ECO:0007669"/>
    <property type="project" value="TreeGrafter"/>
</dbReference>
<dbReference type="AlphaFoldDB" id="A0AB39UT34"/>
<dbReference type="PANTHER" id="PTHR45138:SF9">
    <property type="entry name" value="DIGUANYLATE CYCLASE DGCM-RELATED"/>
    <property type="match status" value="1"/>
</dbReference>
<comment type="cofactor">
    <cofactor evidence="1">
        <name>Mg(2+)</name>
        <dbReference type="ChEBI" id="CHEBI:18420"/>
    </cofactor>
</comment>
<evidence type="ECO:0000256" key="4">
    <source>
        <dbReference type="SAM" id="Phobius"/>
    </source>
</evidence>
<accession>A0AB39UT34</accession>
<protein>
    <recommendedName>
        <fullName evidence="2">diguanylate cyclase</fullName>
        <ecNumber evidence="2">2.7.7.65</ecNumber>
    </recommendedName>
</protein>
<dbReference type="GO" id="GO:0005886">
    <property type="term" value="C:plasma membrane"/>
    <property type="evidence" value="ECO:0007669"/>
    <property type="project" value="TreeGrafter"/>
</dbReference>
<feature type="transmembrane region" description="Helical" evidence="4">
    <location>
        <begin position="71"/>
        <end position="95"/>
    </location>
</feature>
<dbReference type="InterPro" id="IPR050469">
    <property type="entry name" value="Diguanylate_Cyclase"/>
</dbReference>
<dbReference type="NCBIfam" id="TIGR00254">
    <property type="entry name" value="GGDEF"/>
    <property type="match status" value="1"/>
</dbReference>
<keyword evidence="4" id="KW-0472">Membrane</keyword>
<dbReference type="GO" id="GO:0052621">
    <property type="term" value="F:diguanylate cyclase activity"/>
    <property type="evidence" value="ECO:0007669"/>
    <property type="project" value="UniProtKB-EC"/>
</dbReference>
<dbReference type="Gene3D" id="3.30.70.270">
    <property type="match status" value="1"/>
</dbReference>
<feature type="transmembrane region" description="Helical" evidence="4">
    <location>
        <begin position="134"/>
        <end position="152"/>
    </location>
</feature>
<evidence type="ECO:0000256" key="1">
    <source>
        <dbReference type="ARBA" id="ARBA00001946"/>
    </source>
</evidence>
<dbReference type="SMART" id="SM00267">
    <property type="entry name" value="GGDEF"/>
    <property type="match status" value="1"/>
</dbReference>
<dbReference type="CDD" id="cd01949">
    <property type="entry name" value="GGDEF"/>
    <property type="match status" value="1"/>
</dbReference>
<evidence type="ECO:0000259" key="5">
    <source>
        <dbReference type="PROSITE" id="PS50887"/>
    </source>
</evidence>
<dbReference type="Pfam" id="PF00990">
    <property type="entry name" value="GGDEF"/>
    <property type="match status" value="1"/>
</dbReference>
<feature type="transmembrane region" description="Helical" evidence="4">
    <location>
        <begin position="40"/>
        <end position="59"/>
    </location>
</feature>
<dbReference type="InterPro" id="IPR029787">
    <property type="entry name" value="Nucleotide_cyclase"/>
</dbReference>
<name>A0AB39UT34_9GAMM</name>
<dbReference type="InterPro" id="IPR043128">
    <property type="entry name" value="Rev_trsase/Diguanyl_cyclase"/>
</dbReference>
<keyword evidence="4" id="KW-1133">Transmembrane helix</keyword>
<sequence>MWQRFKDDFRLSVMMLLGACAVFGITPFAILRFYQHNTAAGMADITVLTLIILTNIYAWRTGDTRRAGPALALFTCTGAVVVSAILGDFGVFWMFPALLVSFFLARPTHAVAINATALMVLALYGKPFPTLQHLYSFMATAIIVSVCSWIFAIRHESQRQMLEELASRDALTGAHNRRSMEEALRLATESFARVGTPQALVMIDLDHFKQINDTWGHAEGDAVLVECARLLRDHTRASDLLFRFGGEEFVLLMPGISPAGVRSVVTTLHRVISENLTSPGGPVTASFGVAMLLPGESWQAWLSRADEALYQAKESGRNCIVIDEPEIDFRSLKGSHATTSGQSGKAEAS</sequence>
<feature type="transmembrane region" description="Helical" evidence="4">
    <location>
        <begin position="12"/>
        <end position="34"/>
    </location>
</feature>
<dbReference type="SUPFAM" id="SSF55073">
    <property type="entry name" value="Nucleotide cyclase"/>
    <property type="match status" value="1"/>
</dbReference>
<keyword evidence="6" id="KW-0548">Nucleotidyltransferase</keyword>
<dbReference type="FunFam" id="3.30.70.270:FF:000001">
    <property type="entry name" value="Diguanylate cyclase domain protein"/>
    <property type="match status" value="1"/>
</dbReference>
<evidence type="ECO:0000313" key="6">
    <source>
        <dbReference type="EMBL" id="XDT71441.1"/>
    </source>
</evidence>
<evidence type="ECO:0000256" key="2">
    <source>
        <dbReference type="ARBA" id="ARBA00012528"/>
    </source>
</evidence>
<dbReference type="PROSITE" id="PS50887">
    <property type="entry name" value="GGDEF"/>
    <property type="match status" value="1"/>
</dbReference>
<keyword evidence="4" id="KW-0812">Transmembrane</keyword>
<reference evidence="6" key="1">
    <citation type="submission" date="2024-05" db="EMBL/GenBank/DDBJ databases">
        <title>Genome sequencing of novel strain.</title>
        <authorList>
            <person name="Ganbat D."/>
            <person name="Ganbat S."/>
            <person name="Lee S.-J."/>
        </authorList>
    </citation>
    <scope>NUCLEOTIDE SEQUENCE</scope>
    <source>
        <strain evidence="6">SMD15-11</strain>
    </source>
</reference>
<dbReference type="EC" id="2.7.7.65" evidence="2"/>